<dbReference type="AlphaFoldDB" id="A0A4R7P5U0"/>
<dbReference type="GO" id="GO:0008202">
    <property type="term" value="P:steroid metabolic process"/>
    <property type="evidence" value="ECO:0007669"/>
    <property type="project" value="UniProtKB-ARBA"/>
</dbReference>
<accession>A0A4R7P5U0</accession>
<dbReference type="RefSeq" id="WP_133882354.1">
    <property type="nucleotide sequence ID" value="NZ_MWIN01000018.1"/>
</dbReference>
<feature type="domain" description="FAD-dependent oxidoreductase 2 FAD-binding" evidence="6">
    <location>
        <begin position="53"/>
        <end position="570"/>
    </location>
</feature>
<evidence type="ECO:0000256" key="5">
    <source>
        <dbReference type="SAM" id="SignalP"/>
    </source>
</evidence>
<dbReference type="EMBL" id="SOBT01000009">
    <property type="protein sequence ID" value="TDU28832.1"/>
    <property type="molecule type" value="Genomic_DNA"/>
</dbReference>
<keyword evidence="5" id="KW-0732">Signal</keyword>
<dbReference type="PROSITE" id="PS51318">
    <property type="entry name" value="TAT"/>
    <property type="match status" value="1"/>
</dbReference>
<keyword evidence="8" id="KW-1185">Reference proteome</keyword>
<dbReference type="InterPro" id="IPR036188">
    <property type="entry name" value="FAD/NAD-bd_sf"/>
</dbReference>
<evidence type="ECO:0000256" key="4">
    <source>
        <dbReference type="ARBA" id="ARBA00023002"/>
    </source>
</evidence>
<sequence>MSKQIRQDDEPRGLRRRDVLKGLAGAGALGATSLPAIAAVPSDASTTWNQQADVVIVGSGIAATSAAIAATQRGATVIMIEKMPFKGGTTAKSAGVFWIPNNPLLRAAGVVDDRLDALRYMVRLAYPDSFLPNHPTLGAPAAAFTLLETFVDNASPVLEKLMADTGLRIIPWQFAPDAIWPDYYGHIPENKVSKGRSLVTDVRPYPERHFWAGGGGSGESLLWMLQQGFDKRPIQMLLEHQVLAVTQNAAGQVTGVVADGGETQPIRVRANKAVMFATGGFTHNVPMADGFLRGKIWGGCAAPGSTGDFVGIATGLGATLGNMNNAWWAQVPVEVAVKTRSVPSNVWSCPGDSMLEVNRYGVRFGNEKVAYNERAQLHFTWDPVKLEYPNQLGFMIWDSRTSKAYAGYDPIPLPTAKPAHIIEAATLPELRKAIEARLLAIAPQTGGITLAKDFDANLQKAIQRFNGFAKSGKDADFQRGGTPNENAWQYAVVKPAANPYANKTMHPIASTGPFYAVILGAGTLDTKGGPIVNASGQVLHASGQPIPGLYGAGNCVASPAHQAYWGGGGTIGPAMTFGYLAGTAAAAEAIRPA</sequence>
<keyword evidence="4" id="KW-0560">Oxidoreductase</keyword>
<dbReference type="InterPro" id="IPR003953">
    <property type="entry name" value="FAD-dep_OxRdtase_2_FAD-bd"/>
</dbReference>
<dbReference type="SUPFAM" id="SSF51905">
    <property type="entry name" value="FAD/NAD(P)-binding domain"/>
    <property type="match status" value="1"/>
</dbReference>
<evidence type="ECO:0000256" key="2">
    <source>
        <dbReference type="ARBA" id="ARBA00022630"/>
    </source>
</evidence>
<gene>
    <name evidence="7" type="ORF">DFR24_3212</name>
</gene>
<dbReference type="PANTHER" id="PTHR43400:SF10">
    <property type="entry name" value="3-OXOSTEROID 1-DEHYDROGENASE"/>
    <property type="match status" value="1"/>
</dbReference>
<name>A0A4R7P5U0_9GAMM</name>
<proteinExistence type="predicted"/>
<dbReference type="PANTHER" id="PTHR43400">
    <property type="entry name" value="FUMARATE REDUCTASE"/>
    <property type="match status" value="1"/>
</dbReference>
<evidence type="ECO:0000259" key="6">
    <source>
        <dbReference type="Pfam" id="PF00890"/>
    </source>
</evidence>
<reference evidence="7 8" key="1">
    <citation type="submission" date="2019-03" db="EMBL/GenBank/DDBJ databases">
        <title>Genomic Encyclopedia of Type Strains, Phase IV (KMG-IV): sequencing the most valuable type-strain genomes for metagenomic binning, comparative biology and taxonomic classification.</title>
        <authorList>
            <person name="Goeker M."/>
        </authorList>
    </citation>
    <scope>NUCLEOTIDE SEQUENCE [LARGE SCALE GENOMIC DNA]</scope>
    <source>
        <strain evidence="7 8">DSM 26377</strain>
    </source>
</reference>
<dbReference type="Proteomes" id="UP000295341">
    <property type="component" value="Unassembled WGS sequence"/>
</dbReference>
<dbReference type="Gene3D" id="3.50.50.60">
    <property type="entry name" value="FAD/NAD(P)-binding domain"/>
    <property type="match status" value="1"/>
</dbReference>
<dbReference type="Pfam" id="PF00890">
    <property type="entry name" value="FAD_binding_2"/>
    <property type="match status" value="1"/>
</dbReference>
<dbReference type="OrthoDB" id="9813348at2"/>
<dbReference type="Gene3D" id="3.90.700.10">
    <property type="entry name" value="Succinate dehydrogenase/fumarate reductase flavoprotein, catalytic domain"/>
    <property type="match status" value="1"/>
</dbReference>
<dbReference type="GO" id="GO:0016491">
    <property type="term" value="F:oxidoreductase activity"/>
    <property type="evidence" value="ECO:0007669"/>
    <property type="project" value="UniProtKB-KW"/>
</dbReference>
<feature type="chain" id="PRO_5020874084" evidence="5">
    <location>
        <begin position="39"/>
        <end position="593"/>
    </location>
</feature>
<evidence type="ECO:0000256" key="1">
    <source>
        <dbReference type="ARBA" id="ARBA00001974"/>
    </source>
</evidence>
<dbReference type="InterPro" id="IPR027477">
    <property type="entry name" value="Succ_DH/fumarate_Rdtase_cat_sf"/>
</dbReference>
<comment type="cofactor">
    <cofactor evidence="1">
        <name>FAD</name>
        <dbReference type="ChEBI" id="CHEBI:57692"/>
    </cofactor>
</comment>
<evidence type="ECO:0000313" key="8">
    <source>
        <dbReference type="Proteomes" id="UP000295341"/>
    </source>
</evidence>
<dbReference type="InterPro" id="IPR050315">
    <property type="entry name" value="FAD-oxidoreductase_2"/>
</dbReference>
<dbReference type="SUPFAM" id="SSF56425">
    <property type="entry name" value="Succinate dehydrogenase/fumarate reductase flavoprotein, catalytic domain"/>
    <property type="match status" value="1"/>
</dbReference>
<keyword evidence="3" id="KW-0274">FAD</keyword>
<organism evidence="7 8">
    <name type="scientific">Panacagrimonas perspica</name>
    <dbReference type="NCBI Taxonomy" id="381431"/>
    <lineage>
        <taxon>Bacteria</taxon>
        <taxon>Pseudomonadati</taxon>
        <taxon>Pseudomonadota</taxon>
        <taxon>Gammaproteobacteria</taxon>
        <taxon>Nevskiales</taxon>
        <taxon>Nevskiaceae</taxon>
        <taxon>Panacagrimonas</taxon>
    </lineage>
</organism>
<protein>
    <submittedName>
        <fullName evidence="7">FAD binding domain-containing protein</fullName>
    </submittedName>
</protein>
<dbReference type="InterPro" id="IPR006311">
    <property type="entry name" value="TAT_signal"/>
</dbReference>
<feature type="signal peptide" evidence="5">
    <location>
        <begin position="1"/>
        <end position="38"/>
    </location>
</feature>
<comment type="caution">
    <text evidence="7">The sequence shown here is derived from an EMBL/GenBank/DDBJ whole genome shotgun (WGS) entry which is preliminary data.</text>
</comment>
<evidence type="ECO:0000313" key="7">
    <source>
        <dbReference type="EMBL" id="TDU28832.1"/>
    </source>
</evidence>
<evidence type="ECO:0000256" key="3">
    <source>
        <dbReference type="ARBA" id="ARBA00022827"/>
    </source>
</evidence>
<keyword evidence="2" id="KW-0285">Flavoprotein</keyword>
<dbReference type="PRINTS" id="PR00411">
    <property type="entry name" value="PNDRDTASEI"/>
</dbReference>